<feature type="domain" description="NADPH-dependent reductive aminase-like C-terminal" evidence="4">
    <location>
        <begin position="154"/>
        <end position="279"/>
    </location>
</feature>
<accession>A0A7W5YFN6</accession>
<dbReference type="InterPro" id="IPR051265">
    <property type="entry name" value="HIBADH-related_NP60_sf"/>
</dbReference>
<dbReference type="Proteomes" id="UP000579945">
    <property type="component" value="Unassembled WGS sequence"/>
</dbReference>
<dbReference type="Pfam" id="PF21761">
    <property type="entry name" value="RedAm-like_C"/>
    <property type="match status" value="1"/>
</dbReference>
<evidence type="ECO:0000313" key="6">
    <source>
        <dbReference type="Proteomes" id="UP000579945"/>
    </source>
</evidence>
<dbReference type="GO" id="GO:0016491">
    <property type="term" value="F:oxidoreductase activity"/>
    <property type="evidence" value="ECO:0007669"/>
    <property type="project" value="UniProtKB-KW"/>
</dbReference>
<evidence type="ECO:0000313" key="5">
    <source>
        <dbReference type="EMBL" id="MBB3733163.1"/>
    </source>
</evidence>
<dbReference type="SUPFAM" id="SSF51735">
    <property type="entry name" value="NAD(P)-binding Rossmann-fold domains"/>
    <property type="match status" value="1"/>
</dbReference>
<feature type="domain" description="6-phosphogluconate dehydrogenase NADP-binding" evidence="3">
    <location>
        <begin position="4"/>
        <end position="150"/>
    </location>
</feature>
<dbReference type="GO" id="GO:0050661">
    <property type="term" value="F:NADP binding"/>
    <property type="evidence" value="ECO:0007669"/>
    <property type="project" value="InterPro"/>
</dbReference>
<proteinExistence type="inferred from homology"/>
<dbReference type="RefSeq" id="WP_183661242.1">
    <property type="nucleotide sequence ID" value="NZ_BAAAXX010000018.1"/>
</dbReference>
<comment type="similarity">
    <text evidence="1">Belongs to the HIBADH-related family.</text>
</comment>
<gene>
    <name evidence="5" type="ORF">FHR33_009110</name>
</gene>
<dbReference type="InterPro" id="IPR036291">
    <property type="entry name" value="NAD(P)-bd_dom_sf"/>
</dbReference>
<dbReference type="PANTHER" id="PTHR43580">
    <property type="entry name" value="OXIDOREDUCTASE GLYR1-RELATED"/>
    <property type="match status" value="1"/>
</dbReference>
<reference evidence="5 6" key="1">
    <citation type="submission" date="2020-08" db="EMBL/GenBank/DDBJ databases">
        <title>Sequencing the genomes of 1000 actinobacteria strains.</title>
        <authorList>
            <person name="Klenk H.-P."/>
        </authorList>
    </citation>
    <scope>NUCLEOTIDE SEQUENCE [LARGE SCALE GENOMIC DNA]</scope>
    <source>
        <strain evidence="5 6">DSM 44320</strain>
    </source>
</reference>
<dbReference type="InterPro" id="IPR048666">
    <property type="entry name" value="RedAm-like_C"/>
</dbReference>
<dbReference type="Gene3D" id="1.10.1040.10">
    <property type="entry name" value="N-(1-d-carboxylethyl)-l-norvaline Dehydrogenase, domain 2"/>
    <property type="match status" value="1"/>
</dbReference>
<sequence>MTSVTVIGLGLMGRALAGAFVNAGLRTTVWNRSAGKEVEGARRAESVAAAVGASSLVVVCVVNNDAVLGVLEQAGSLEGRVLVNLTNGTPAQAREVAARVAELGGRYVDGGIMAVPQVIAGPGALVLYSGSREAFEEHSATLEVLAEARFMGEDAGAAALYDLALLSGMYGMFGGIYHAFAMVRASGGDVREFAPMLTAWLAAMMAGTPEAAEEVVSGEYTTEVSALAMNQLAMPNFFEASKELGLRGDVLAPIRDMIDRAVEAGHGADSLTRLVDMIKE</sequence>
<dbReference type="PIRSF" id="PIRSF000103">
    <property type="entry name" value="HIBADH"/>
    <property type="match status" value="1"/>
</dbReference>
<evidence type="ECO:0000256" key="2">
    <source>
        <dbReference type="ARBA" id="ARBA00023002"/>
    </source>
</evidence>
<dbReference type="EMBL" id="JACIBV010000002">
    <property type="protein sequence ID" value="MBB3733163.1"/>
    <property type="molecule type" value="Genomic_DNA"/>
</dbReference>
<dbReference type="AlphaFoldDB" id="A0A7W5YFN6"/>
<keyword evidence="6" id="KW-1185">Reference proteome</keyword>
<comment type="caution">
    <text evidence="5">The sequence shown here is derived from an EMBL/GenBank/DDBJ whole genome shotgun (WGS) entry which is preliminary data.</text>
</comment>
<dbReference type="InterPro" id="IPR013328">
    <property type="entry name" value="6PGD_dom2"/>
</dbReference>
<dbReference type="Gene3D" id="3.40.50.720">
    <property type="entry name" value="NAD(P)-binding Rossmann-like Domain"/>
    <property type="match status" value="1"/>
</dbReference>
<evidence type="ECO:0000259" key="4">
    <source>
        <dbReference type="Pfam" id="PF21761"/>
    </source>
</evidence>
<organism evidence="5 6">
    <name type="scientific">Nonomuraea dietziae</name>
    <dbReference type="NCBI Taxonomy" id="65515"/>
    <lineage>
        <taxon>Bacteria</taxon>
        <taxon>Bacillati</taxon>
        <taxon>Actinomycetota</taxon>
        <taxon>Actinomycetes</taxon>
        <taxon>Streptosporangiales</taxon>
        <taxon>Streptosporangiaceae</taxon>
        <taxon>Nonomuraea</taxon>
    </lineage>
</organism>
<dbReference type="Pfam" id="PF03446">
    <property type="entry name" value="NAD_binding_2"/>
    <property type="match status" value="1"/>
</dbReference>
<keyword evidence="2" id="KW-0560">Oxidoreductase</keyword>
<dbReference type="InterPro" id="IPR015815">
    <property type="entry name" value="HIBADH-related"/>
</dbReference>
<name>A0A7W5YFN6_9ACTN</name>
<protein>
    <submittedName>
        <fullName evidence="5">3-hydroxyisobutyrate dehydrogenase-like beta-hydroxyacid dehydrogenase</fullName>
    </submittedName>
</protein>
<dbReference type="InterPro" id="IPR006115">
    <property type="entry name" value="6PGDH_NADP-bd"/>
</dbReference>
<dbReference type="GeneID" id="95395130"/>
<evidence type="ECO:0000256" key="1">
    <source>
        <dbReference type="ARBA" id="ARBA00009080"/>
    </source>
</evidence>
<dbReference type="PANTHER" id="PTHR43580:SF2">
    <property type="entry name" value="CYTOKINE-LIKE NUCLEAR FACTOR N-PAC"/>
    <property type="match status" value="1"/>
</dbReference>
<evidence type="ECO:0000259" key="3">
    <source>
        <dbReference type="Pfam" id="PF03446"/>
    </source>
</evidence>